<proteinExistence type="predicted"/>
<dbReference type="Proteomes" id="UP000239757">
    <property type="component" value="Unassembled WGS sequence"/>
</dbReference>
<evidence type="ECO:0000313" key="1">
    <source>
        <dbReference type="EMBL" id="PPR92911.1"/>
    </source>
</evidence>
<dbReference type="EMBL" id="KZ666920">
    <property type="protein sequence ID" value="PPR92911.1"/>
    <property type="molecule type" value="Genomic_DNA"/>
</dbReference>
<organism evidence="1 2">
    <name type="scientific">Gossypium barbadense</name>
    <name type="common">Sea Island cotton</name>
    <name type="synonym">Hibiscus barbadensis</name>
    <dbReference type="NCBI Taxonomy" id="3634"/>
    <lineage>
        <taxon>Eukaryota</taxon>
        <taxon>Viridiplantae</taxon>
        <taxon>Streptophyta</taxon>
        <taxon>Embryophyta</taxon>
        <taxon>Tracheophyta</taxon>
        <taxon>Spermatophyta</taxon>
        <taxon>Magnoliopsida</taxon>
        <taxon>eudicotyledons</taxon>
        <taxon>Gunneridae</taxon>
        <taxon>Pentapetalae</taxon>
        <taxon>rosids</taxon>
        <taxon>malvids</taxon>
        <taxon>Malvales</taxon>
        <taxon>Malvaceae</taxon>
        <taxon>Malvoideae</taxon>
        <taxon>Gossypium</taxon>
    </lineage>
</organism>
<evidence type="ECO:0000313" key="2">
    <source>
        <dbReference type="Proteomes" id="UP000239757"/>
    </source>
</evidence>
<dbReference type="AlphaFoldDB" id="A0A2P5WPF5"/>
<reference evidence="1 2" key="1">
    <citation type="submission" date="2015-01" db="EMBL/GenBank/DDBJ databases">
        <title>Genome of allotetraploid Gossypium barbadense reveals genomic plasticity and fiber elongation in cotton evolution.</title>
        <authorList>
            <person name="Chen X."/>
            <person name="Liu X."/>
            <person name="Zhao B."/>
            <person name="Zheng H."/>
            <person name="Hu Y."/>
            <person name="Lu G."/>
            <person name="Yang C."/>
            <person name="Chen J."/>
            <person name="Shan C."/>
            <person name="Zhang L."/>
            <person name="Zhou Y."/>
            <person name="Wang L."/>
            <person name="Guo W."/>
            <person name="Bai Y."/>
            <person name="Ruan J."/>
            <person name="Shangguan X."/>
            <person name="Mao Y."/>
            <person name="Jiang J."/>
            <person name="Zhu Y."/>
            <person name="Lei J."/>
            <person name="Kang H."/>
            <person name="Chen S."/>
            <person name="He X."/>
            <person name="Wang R."/>
            <person name="Wang Y."/>
            <person name="Chen J."/>
            <person name="Wang L."/>
            <person name="Yu S."/>
            <person name="Wang B."/>
            <person name="Wei J."/>
            <person name="Song S."/>
            <person name="Lu X."/>
            <person name="Gao Z."/>
            <person name="Gu W."/>
            <person name="Deng X."/>
            <person name="Ma D."/>
            <person name="Wang S."/>
            <person name="Liang W."/>
            <person name="Fang L."/>
            <person name="Cai C."/>
            <person name="Zhu X."/>
            <person name="Zhou B."/>
            <person name="Zhang Y."/>
            <person name="Chen Z."/>
            <person name="Xu S."/>
            <person name="Zhu R."/>
            <person name="Wang S."/>
            <person name="Zhang T."/>
            <person name="Zhao G."/>
        </authorList>
    </citation>
    <scope>NUCLEOTIDE SEQUENCE [LARGE SCALE GENOMIC DNA]</scope>
    <source>
        <strain evidence="2">cv. Xinhai21</strain>
        <tissue evidence="1">Leaf</tissue>
    </source>
</reference>
<name>A0A2P5WPF5_GOSBA</name>
<protein>
    <submittedName>
        <fullName evidence="1">Uncharacterized protein</fullName>
    </submittedName>
</protein>
<gene>
    <name evidence="1" type="ORF">GOBAR_AA27761</name>
</gene>
<accession>A0A2P5WPF5</accession>
<sequence>MFKFDPRKPSGLFCETVENCRNLKGSVAAASSSTRMEAFNERLRGQNKKLKKKLNCCHLGGNGKENVKKLIGKNTSVAQPRGNVHGVSRRSDVERELPVTAITALGSQRFDPRKPSGLFCETVENCRNLKGSVAAASSSTRMEAFNERLRGQNKKLKKKLNCCHLGGNGKENVKVMNDEKI</sequence>